<protein>
    <submittedName>
        <fullName evidence="1">Hypp6771 protein</fullName>
    </submittedName>
</protein>
<name>A0A8J9YVE4_BRALA</name>
<keyword evidence="2" id="KW-1185">Reference proteome</keyword>
<proteinExistence type="predicted"/>
<sequence>MRDRVDMFHRRNHGYKWKILRTDEKNVPVRPSGKPKLLLPVFEKREIKVGNQMTQKLPKTPYLESEEEK</sequence>
<dbReference type="Proteomes" id="UP000838412">
    <property type="component" value="Chromosome 12"/>
</dbReference>
<dbReference type="OrthoDB" id="10174511at2759"/>
<reference evidence="1" key="1">
    <citation type="submission" date="2022-01" db="EMBL/GenBank/DDBJ databases">
        <authorList>
            <person name="Braso-Vives M."/>
        </authorList>
    </citation>
    <scope>NUCLEOTIDE SEQUENCE</scope>
</reference>
<dbReference type="AlphaFoldDB" id="A0A8J9YVE4"/>
<dbReference type="EMBL" id="OV696697">
    <property type="protein sequence ID" value="CAH1242496.1"/>
    <property type="molecule type" value="Genomic_DNA"/>
</dbReference>
<organism evidence="1 2">
    <name type="scientific">Branchiostoma lanceolatum</name>
    <name type="common">Common lancelet</name>
    <name type="synonym">Amphioxus lanceolatum</name>
    <dbReference type="NCBI Taxonomy" id="7740"/>
    <lineage>
        <taxon>Eukaryota</taxon>
        <taxon>Metazoa</taxon>
        <taxon>Chordata</taxon>
        <taxon>Cephalochordata</taxon>
        <taxon>Leptocardii</taxon>
        <taxon>Amphioxiformes</taxon>
        <taxon>Branchiostomatidae</taxon>
        <taxon>Branchiostoma</taxon>
    </lineage>
</organism>
<evidence type="ECO:0000313" key="1">
    <source>
        <dbReference type="EMBL" id="CAH1242496.1"/>
    </source>
</evidence>
<evidence type="ECO:0000313" key="2">
    <source>
        <dbReference type="Proteomes" id="UP000838412"/>
    </source>
</evidence>
<gene>
    <name evidence="1" type="primary">Hypp6771</name>
    <name evidence="1" type="ORF">BLAG_LOCUS5785</name>
</gene>
<accession>A0A8J9YVE4</accession>